<sequence>MIRPPLPRWVRAGALLAVIFLGVPIIGVLVRIPWAEVPRLLSAPASLDALGLSLATCLAATVASVLLGLPLALVLSRGTGRVTVALRTLTALPMVLPPVVAGLALLVTLGRRGVVGQHLSVLGIEIGFTTLAVVIAQTFVSMPYFVVSVEAALRGTDPGLERVASQLGAGPTTVLRRVTLPLLAPALIGGATMAFARALGEFGATLTFAGSLQGRTRTLPLEIYLLRESDTDAALALALVLIVVAATLMALTTWLTRTSAAARA</sequence>
<dbReference type="InterPro" id="IPR011867">
    <property type="entry name" value="ModB_ABC"/>
</dbReference>
<feature type="transmembrane region" description="Helical" evidence="9">
    <location>
        <begin position="174"/>
        <end position="196"/>
    </location>
</feature>
<keyword evidence="4 10" id="KW-1003">Cell membrane</keyword>
<evidence type="ECO:0000256" key="9">
    <source>
        <dbReference type="RuleBase" id="RU363032"/>
    </source>
</evidence>
<dbReference type="Gene3D" id="1.10.3720.10">
    <property type="entry name" value="MetI-like"/>
    <property type="match status" value="1"/>
</dbReference>
<evidence type="ECO:0000256" key="3">
    <source>
        <dbReference type="ARBA" id="ARBA00022448"/>
    </source>
</evidence>
<dbReference type="InterPro" id="IPR006469">
    <property type="entry name" value="NifC_ABC_porter"/>
</dbReference>
<dbReference type="SUPFAM" id="SSF161098">
    <property type="entry name" value="MetI-like"/>
    <property type="match status" value="1"/>
</dbReference>
<dbReference type="Proteomes" id="UP000501058">
    <property type="component" value="Chromosome"/>
</dbReference>
<feature type="transmembrane region" description="Helical" evidence="9">
    <location>
        <begin position="52"/>
        <end position="75"/>
    </location>
</feature>
<dbReference type="AlphaFoldDB" id="A0A6G7Y9K0"/>
<keyword evidence="5 10" id="KW-0500">Molybdenum</keyword>
<keyword evidence="7 9" id="KW-1133">Transmembrane helix</keyword>
<keyword evidence="6 9" id="KW-0812">Transmembrane</keyword>
<feature type="transmembrane region" description="Helical" evidence="9">
    <location>
        <begin position="233"/>
        <end position="255"/>
    </location>
</feature>
<evidence type="ECO:0000256" key="1">
    <source>
        <dbReference type="ARBA" id="ARBA00004651"/>
    </source>
</evidence>
<feature type="transmembrane region" description="Helical" evidence="9">
    <location>
        <begin position="84"/>
        <end position="106"/>
    </location>
</feature>
<dbReference type="KEGG" id="prv:G7070_15990"/>
<keyword evidence="8 9" id="KW-0472">Membrane</keyword>
<comment type="similarity">
    <text evidence="2 10">Belongs to the binding-protein-dependent transport system permease family. CysTW subfamily.</text>
</comment>
<proteinExistence type="inferred from homology"/>
<evidence type="ECO:0000259" key="11">
    <source>
        <dbReference type="PROSITE" id="PS50928"/>
    </source>
</evidence>
<evidence type="ECO:0000256" key="7">
    <source>
        <dbReference type="ARBA" id="ARBA00022989"/>
    </source>
</evidence>
<feature type="domain" description="ABC transmembrane type-1" evidence="11">
    <location>
        <begin position="50"/>
        <end position="252"/>
    </location>
</feature>
<evidence type="ECO:0000256" key="6">
    <source>
        <dbReference type="ARBA" id="ARBA00022692"/>
    </source>
</evidence>
<dbReference type="PROSITE" id="PS50928">
    <property type="entry name" value="ABC_TM1"/>
    <property type="match status" value="1"/>
</dbReference>
<dbReference type="PANTHER" id="PTHR30183">
    <property type="entry name" value="MOLYBDENUM TRANSPORT SYSTEM PERMEASE PROTEIN MODB"/>
    <property type="match status" value="1"/>
</dbReference>
<keyword evidence="3 9" id="KW-0813">Transport</keyword>
<dbReference type="CDD" id="cd06261">
    <property type="entry name" value="TM_PBP2"/>
    <property type="match status" value="1"/>
</dbReference>
<organism evidence="12 13">
    <name type="scientific">Propioniciclava coleopterorum</name>
    <dbReference type="NCBI Taxonomy" id="2714937"/>
    <lineage>
        <taxon>Bacteria</taxon>
        <taxon>Bacillati</taxon>
        <taxon>Actinomycetota</taxon>
        <taxon>Actinomycetes</taxon>
        <taxon>Propionibacteriales</taxon>
        <taxon>Propionibacteriaceae</taxon>
        <taxon>Propioniciclava</taxon>
    </lineage>
</organism>
<evidence type="ECO:0000256" key="4">
    <source>
        <dbReference type="ARBA" id="ARBA00022475"/>
    </source>
</evidence>
<dbReference type="InterPro" id="IPR035906">
    <property type="entry name" value="MetI-like_sf"/>
</dbReference>
<dbReference type="GO" id="GO:0015098">
    <property type="term" value="F:molybdate ion transmembrane transporter activity"/>
    <property type="evidence" value="ECO:0007669"/>
    <property type="project" value="UniProtKB-UniRule"/>
</dbReference>
<evidence type="ECO:0000256" key="10">
    <source>
        <dbReference type="RuleBase" id="RU365097"/>
    </source>
</evidence>
<gene>
    <name evidence="12" type="primary">modB</name>
    <name evidence="12" type="ORF">G7070_15990</name>
</gene>
<keyword evidence="13" id="KW-1185">Reference proteome</keyword>
<reference evidence="12 13" key="1">
    <citation type="submission" date="2020-03" db="EMBL/GenBank/DDBJ databases">
        <title>Propioniciclava sp. nov., isolated from Hydrophilus acuminatus.</title>
        <authorList>
            <person name="Hyun D.-W."/>
            <person name="Bae J.-W."/>
        </authorList>
    </citation>
    <scope>NUCLEOTIDE SEQUENCE [LARGE SCALE GENOMIC DNA]</scope>
    <source>
        <strain evidence="12 13">HDW11</strain>
    </source>
</reference>
<comment type="function">
    <text evidence="10">Part of the binding-protein-dependent transport system for molybdenum; probably responsible for the translocation of the substrate across the membrane.</text>
</comment>
<dbReference type="EMBL" id="CP049865">
    <property type="protein sequence ID" value="QIK73485.1"/>
    <property type="molecule type" value="Genomic_DNA"/>
</dbReference>
<evidence type="ECO:0000256" key="8">
    <source>
        <dbReference type="ARBA" id="ARBA00023136"/>
    </source>
</evidence>
<feature type="transmembrane region" description="Helical" evidence="9">
    <location>
        <begin position="12"/>
        <end position="32"/>
    </location>
</feature>
<evidence type="ECO:0000256" key="5">
    <source>
        <dbReference type="ARBA" id="ARBA00022505"/>
    </source>
</evidence>
<evidence type="ECO:0000313" key="12">
    <source>
        <dbReference type="EMBL" id="QIK73485.1"/>
    </source>
</evidence>
<protein>
    <recommendedName>
        <fullName evidence="10">Molybdenum transport system permease</fullName>
    </recommendedName>
</protein>
<dbReference type="InterPro" id="IPR000515">
    <property type="entry name" value="MetI-like"/>
</dbReference>
<dbReference type="RefSeq" id="WP_166234554.1">
    <property type="nucleotide sequence ID" value="NZ_CP049865.1"/>
</dbReference>
<dbReference type="NCBIfam" id="TIGR01581">
    <property type="entry name" value="Mo_ABC_porter"/>
    <property type="match status" value="1"/>
</dbReference>
<dbReference type="PANTHER" id="PTHR30183:SF3">
    <property type="entry name" value="MOLYBDENUM TRANSPORT SYSTEM PERMEASE PROTEIN MODB"/>
    <property type="match status" value="1"/>
</dbReference>
<evidence type="ECO:0000313" key="13">
    <source>
        <dbReference type="Proteomes" id="UP000501058"/>
    </source>
</evidence>
<dbReference type="NCBIfam" id="TIGR02141">
    <property type="entry name" value="modB_ABC"/>
    <property type="match status" value="1"/>
</dbReference>
<comment type="subcellular location">
    <subcellularLocation>
        <location evidence="1 9">Cell membrane</location>
        <topology evidence="1 9">Multi-pass membrane protein</topology>
    </subcellularLocation>
</comment>
<accession>A0A6G7Y9K0</accession>
<feature type="transmembrane region" description="Helical" evidence="9">
    <location>
        <begin position="126"/>
        <end position="153"/>
    </location>
</feature>
<dbReference type="Pfam" id="PF00528">
    <property type="entry name" value="BPD_transp_1"/>
    <property type="match status" value="1"/>
</dbReference>
<evidence type="ECO:0000256" key="2">
    <source>
        <dbReference type="ARBA" id="ARBA00007069"/>
    </source>
</evidence>
<name>A0A6G7Y9K0_9ACTN</name>
<dbReference type="GO" id="GO:0005886">
    <property type="term" value="C:plasma membrane"/>
    <property type="evidence" value="ECO:0007669"/>
    <property type="project" value="UniProtKB-SubCell"/>
</dbReference>